<comment type="caution">
    <text evidence="2">The sequence shown here is derived from an EMBL/GenBank/DDBJ whole genome shotgun (WGS) entry which is preliminary data.</text>
</comment>
<dbReference type="AlphaFoldDB" id="A0A6I0FC12"/>
<keyword evidence="1" id="KW-0812">Transmembrane</keyword>
<dbReference type="EMBL" id="WBZC01000006">
    <property type="protein sequence ID" value="KAB3537882.1"/>
    <property type="molecule type" value="Genomic_DNA"/>
</dbReference>
<accession>A0A6I0FC12</accession>
<keyword evidence="1" id="KW-0472">Membrane</keyword>
<dbReference type="OrthoDB" id="2578816at2"/>
<dbReference type="Proteomes" id="UP000432715">
    <property type="component" value="Unassembled WGS sequence"/>
</dbReference>
<feature type="transmembrane region" description="Helical" evidence="1">
    <location>
        <begin position="6"/>
        <end position="23"/>
    </location>
</feature>
<keyword evidence="1" id="KW-1133">Transmembrane helix</keyword>
<proteinExistence type="predicted"/>
<gene>
    <name evidence="2" type="ORF">F8154_01930</name>
</gene>
<organism evidence="2 3">
    <name type="scientific">Alkaliphilus pronyensis</name>
    <dbReference type="NCBI Taxonomy" id="1482732"/>
    <lineage>
        <taxon>Bacteria</taxon>
        <taxon>Bacillati</taxon>
        <taxon>Bacillota</taxon>
        <taxon>Clostridia</taxon>
        <taxon>Peptostreptococcales</taxon>
        <taxon>Natronincolaceae</taxon>
        <taxon>Alkaliphilus</taxon>
    </lineage>
</organism>
<name>A0A6I0FC12_9FIRM</name>
<protein>
    <submittedName>
        <fullName evidence="2">Uncharacterized protein</fullName>
    </submittedName>
</protein>
<sequence length="212" mass="24504">MPMILPIIMIALCLFGGIGYFFYTKFVVSKKTQVNTAQDFVNIVDIKDHFLYTKDDYVMSYFKIQPISIELLSEREKESLCNMLTAELSSLNEPFKFIAISRPVDISSLISEYTELLHNSTDQIQKTLLRKEIYEMNDYALSGEVVERQFYIVLWQKYYDGVEEDLIKRAKDFIRRFESCGVPCTLLKEGDIVGLCSLVNNSVYEKSEVSVS</sequence>
<reference evidence="2 3" key="1">
    <citation type="submission" date="2019-10" db="EMBL/GenBank/DDBJ databases">
        <title>Alkaliphilus serpentinus sp. nov. and Alkaliphilus pronyensis sp. nov., two novel anaerobic alkaliphilic species isolated from the serpentinized-hosted hydrothermal field of the Prony Bay (New Caledonia).</title>
        <authorList>
            <person name="Postec A."/>
        </authorList>
    </citation>
    <scope>NUCLEOTIDE SEQUENCE [LARGE SCALE GENOMIC DNA]</scope>
    <source>
        <strain evidence="2 3">LacV</strain>
    </source>
</reference>
<keyword evidence="3" id="KW-1185">Reference proteome</keyword>
<evidence type="ECO:0000313" key="3">
    <source>
        <dbReference type="Proteomes" id="UP000432715"/>
    </source>
</evidence>
<evidence type="ECO:0000313" key="2">
    <source>
        <dbReference type="EMBL" id="KAB3537882.1"/>
    </source>
</evidence>
<evidence type="ECO:0000256" key="1">
    <source>
        <dbReference type="SAM" id="Phobius"/>
    </source>
</evidence>